<reference evidence="8" key="1">
    <citation type="submission" date="2021-02" db="EMBL/GenBank/DDBJ databases">
        <authorList>
            <person name="Nowell W R."/>
        </authorList>
    </citation>
    <scope>NUCLEOTIDE SEQUENCE</scope>
</reference>
<evidence type="ECO:0000256" key="3">
    <source>
        <dbReference type="ARBA" id="ARBA00022768"/>
    </source>
</evidence>
<name>A0A813Q022_9BILA</name>
<dbReference type="SUPFAM" id="SSF54980">
    <property type="entry name" value="EF-G C-terminal domain-like"/>
    <property type="match status" value="2"/>
</dbReference>
<comment type="subcellular location">
    <subcellularLocation>
        <location evidence="6">Mitochondrion</location>
    </subcellularLocation>
</comment>
<feature type="domain" description="Tr-type G" evidence="7">
    <location>
        <begin position="119"/>
        <end position="396"/>
    </location>
</feature>
<dbReference type="GO" id="GO:0003924">
    <property type="term" value="F:GTPase activity"/>
    <property type="evidence" value="ECO:0007669"/>
    <property type="project" value="UniProtKB-UniRule"/>
</dbReference>
<dbReference type="FunFam" id="3.30.70.870:FF:000001">
    <property type="entry name" value="Elongation factor G"/>
    <property type="match status" value="1"/>
</dbReference>
<dbReference type="Pfam" id="PF00009">
    <property type="entry name" value="GTP_EFTU"/>
    <property type="match status" value="1"/>
</dbReference>
<dbReference type="Pfam" id="PF14492">
    <property type="entry name" value="EFG_III"/>
    <property type="match status" value="1"/>
</dbReference>
<dbReference type="GO" id="GO:0003746">
    <property type="term" value="F:translation elongation factor activity"/>
    <property type="evidence" value="ECO:0007669"/>
    <property type="project" value="UniProtKB-UniRule"/>
</dbReference>
<evidence type="ECO:0000256" key="4">
    <source>
        <dbReference type="ARBA" id="ARBA00022917"/>
    </source>
</evidence>
<dbReference type="InterPro" id="IPR004540">
    <property type="entry name" value="Transl_elong_EFG/EF2"/>
</dbReference>
<dbReference type="FunFam" id="3.30.70.240:FF:000001">
    <property type="entry name" value="Elongation factor G"/>
    <property type="match status" value="1"/>
</dbReference>
<dbReference type="SMART" id="SM00838">
    <property type="entry name" value="EFG_C"/>
    <property type="match status" value="1"/>
</dbReference>
<protein>
    <recommendedName>
        <fullName evidence="6">Elongation factor G, mitochondrial</fullName>
        <shortName evidence="6">EF-Gmt</shortName>
    </recommendedName>
    <alternativeName>
        <fullName evidence="6">Elongation factor G 1, mitochondrial</fullName>
        <shortName evidence="6">mEF-G 1</shortName>
    </alternativeName>
    <alternativeName>
        <fullName evidence="6">Elongation factor G1</fullName>
    </alternativeName>
</protein>
<dbReference type="Pfam" id="PF03144">
    <property type="entry name" value="GTP_EFTU_D2"/>
    <property type="match status" value="1"/>
</dbReference>
<keyword evidence="6" id="KW-0496">Mitochondrion</keyword>
<dbReference type="InterPro" id="IPR035647">
    <property type="entry name" value="EFG_III/V"/>
</dbReference>
<dbReference type="EMBL" id="CAJNOL010000025">
    <property type="protein sequence ID" value="CAF0759277.1"/>
    <property type="molecule type" value="Genomic_DNA"/>
</dbReference>
<keyword evidence="2 6" id="KW-0547">Nucleotide-binding</keyword>
<evidence type="ECO:0000313" key="9">
    <source>
        <dbReference type="Proteomes" id="UP000663870"/>
    </source>
</evidence>
<dbReference type="CDD" id="cd01886">
    <property type="entry name" value="EF-G"/>
    <property type="match status" value="1"/>
</dbReference>
<dbReference type="InterPro" id="IPR009000">
    <property type="entry name" value="Transl_B-barrel_sf"/>
</dbReference>
<dbReference type="PROSITE" id="PS51722">
    <property type="entry name" value="G_TR_2"/>
    <property type="match status" value="1"/>
</dbReference>
<keyword evidence="4 6" id="KW-0648">Protein biosynthesis</keyword>
<feature type="binding site" evidence="6">
    <location>
        <begin position="128"/>
        <end position="135"/>
    </location>
    <ligand>
        <name>GTP</name>
        <dbReference type="ChEBI" id="CHEBI:37565"/>
    </ligand>
</feature>
<feature type="binding site" evidence="6">
    <location>
        <begin position="195"/>
        <end position="199"/>
    </location>
    <ligand>
        <name>GTP</name>
        <dbReference type="ChEBI" id="CHEBI:37565"/>
    </ligand>
</feature>
<evidence type="ECO:0000313" key="8">
    <source>
        <dbReference type="EMBL" id="CAF0759277.1"/>
    </source>
</evidence>
<dbReference type="SUPFAM" id="SSF50447">
    <property type="entry name" value="Translation proteins"/>
    <property type="match status" value="1"/>
</dbReference>
<dbReference type="SUPFAM" id="SSF54211">
    <property type="entry name" value="Ribosomal protein S5 domain 2-like"/>
    <property type="match status" value="1"/>
</dbReference>
<dbReference type="InterPro" id="IPR009022">
    <property type="entry name" value="EFG_III"/>
</dbReference>
<evidence type="ECO:0000256" key="5">
    <source>
        <dbReference type="ARBA" id="ARBA00023134"/>
    </source>
</evidence>
<dbReference type="InterPro" id="IPR005225">
    <property type="entry name" value="Small_GTP-bd"/>
</dbReference>
<proteinExistence type="inferred from homology"/>
<dbReference type="SUPFAM" id="SSF52540">
    <property type="entry name" value="P-loop containing nucleoside triphosphate hydrolases"/>
    <property type="match status" value="1"/>
</dbReference>
<dbReference type="GO" id="GO:0070125">
    <property type="term" value="P:mitochondrial translational elongation"/>
    <property type="evidence" value="ECO:0007669"/>
    <property type="project" value="UniProtKB-UniRule"/>
</dbReference>
<dbReference type="FunFam" id="2.40.30.10:FF:000022">
    <property type="entry name" value="Elongation factor G, mitochondrial"/>
    <property type="match status" value="1"/>
</dbReference>
<dbReference type="GO" id="GO:0005525">
    <property type="term" value="F:GTP binding"/>
    <property type="evidence" value="ECO:0007669"/>
    <property type="project" value="UniProtKB-UniRule"/>
</dbReference>
<dbReference type="Gene3D" id="3.30.230.10">
    <property type="match status" value="1"/>
</dbReference>
<dbReference type="AlphaFoldDB" id="A0A813Q022"/>
<gene>
    <name evidence="8" type="ORF">JXQ802_LOCUS2110</name>
</gene>
<organism evidence="8 9">
    <name type="scientific">Rotaria sordida</name>
    <dbReference type="NCBI Taxonomy" id="392033"/>
    <lineage>
        <taxon>Eukaryota</taxon>
        <taxon>Metazoa</taxon>
        <taxon>Spiralia</taxon>
        <taxon>Gnathifera</taxon>
        <taxon>Rotifera</taxon>
        <taxon>Eurotatoria</taxon>
        <taxon>Bdelloidea</taxon>
        <taxon>Philodinida</taxon>
        <taxon>Philodinidae</taxon>
        <taxon>Rotaria</taxon>
    </lineage>
</organism>
<dbReference type="FunFam" id="3.40.50.300:FF:000029">
    <property type="entry name" value="Elongation factor G"/>
    <property type="match status" value="1"/>
</dbReference>
<dbReference type="InterPro" id="IPR014721">
    <property type="entry name" value="Ribsml_uS5_D2-typ_fold_subgr"/>
</dbReference>
<dbReference type="NCBIfam" id="TIGR00484">
    <property type="entry name" value="EF-G"/>
    <property type="match status" value="1"/>
</dbReference>
<keyword evidence="9" id="KW-1185">Reference proteome</keyword>
<evidence type="ECO:0000256" key="2">
    <source>
        <dbReference type="ARBA" id="ARBA00022741"/>
    </source>
</evidence>
<evidence type="ECO:0000256" key="1">
    <source>
        <dbReference type="ARBA" id="ARBA00005870"/>
    </source>
</evidence>
<dbReference type="PROSITE" id="PS00301">
    <property type="entry name" value="G_TR_1"/>
    <property type="match status" value="1"/>
</dbReference>
<dbReference type="Proteomes" id="UP000663870">
    <property type="component" value="Unassembled WGS sequence"/>
</dbReference>
<feature type="binding site" evidence="6">
    <location>
        <begin position="249"/>
        <end position="252"/>
    </location>
    <ligand>
        <name>GTP</name>
        <dbReference type="ChEBI" id="CHEBI:37565"/>
    </ligand>
</feature>
<dbReference type="Gene3D" id="3.30.70.240">
    <property type="match status" value="1"/>
</dbReference>
<dbReference type="Gene3D" id="2.40.30.10">
    <property type="entry name" value="Translation factors"/>
    <property type="match status" value="1"/>
</dbReference>
<dbReference type="PANTHER" id="PTHR43636:SF2">
    <property type="entry name" value="ELONGATION FACTOR G, MITOCHONDRIAL"/>
    <property type="match status" value="1"/>
</dbReference>
<dbReference type="InterPro" id="IPR027417">
    <property type="entry name" value="P-loop_NTPase"/>
</dbReference>
<comment type="similarity">
    <text evidence="6">Belongs to the GTP-binding elongation factor family. EF-G/EF-2 subfamily.</text>
</comment>
<keyword evidence="5 6" id="KW-0342">GTP-binding</keyword>
<dbReference type="InterPro" id="IPR041095">
    <property type="entry name" value="EFG_II"/>
</dbReference>
<dbReference type="InterPro" id="IPR031157">
    <property type="entry name" value="G_TR_CS"/>
</dbReference>
<dbReference type="CDD" id="cd04091">
    <property type="entry name" value="mtEFG1_II_like"/>
    <property type="match status" value="1"/>
</dbReference>
<dbReference type="CDD" id="cd16262">
    <property type="entry name" value="EFG_III"/>
    <property type="match status" value="1"/>
</dbReference>
<dbReference type="Gene3D" id="3.40.50.300">
    <property type="entry name" value="P-loop containing nucleotide triphosphate hydrolases"/>
    <property type="match status" value="1"/>
</dbReference>
<comment type="caution">
    <text evidence="8">The sequence shown here is derived from an EMBL/GenBank/DDBJ whole genome shotgun (WGS) entry which is preliminary data.</text>
</comment>
<dbReference type="InterPro" id="IPR004161">
    <property type="entry name" value="EFTu-like_2"/>
</dbReference>
<dbReference type="NCBIfam" id="TIGR00231">
    <property type="entry name" value="small_GTP"/>
    <property type="match status" value="1"/>
</dbReference>
<comment type="pathway">
    <text evidence="6">Protein biosynthesis; polypeptide chain elongation.</text>
</comment>
<dbReference type="InterPro" id="IPR000640">
    <property type="entry name" value="EFG_V-like"/>
</dbReference>
<dbReference type="Pfam" id="PF00679">
    <property type="entry name" value="EFG_C"/>
    <property type="match status" value="1"/>
</dbReference>
<dbReference type="PANTHER" id="PTHR43636">
    <property type="entry name" value="ELONGATION FACTOR G, MITOCHONDRIAL"/>
    <property type="match status" value="1"/>
</dbReference>
<dbReference type="GO" id="GO:0005739">
    <property type="term" value="C:mitochondrion"/>
    <property type="evidence" value="ECO:0007669"/>
    <property type="project" value="UniProtKB-SubCell"/>
</dbReference>
<dbReference type="PRINTS" id="PR00315">
    <property type="entry name" value="ELONGATNFCT"/>
</dbReference>
<dbReference type="UniPathway" id="UPA00345"/>
<dbReference type="NCBIfam" id="NF009381">
    <property type="entry name" value="PRK12740.1-5"/>
    <property type="match status" value="1"/>
</dbReference>
<dbReference type="Pfam" id="PF03764">
    <property type="entry name" value="EFG_IV"/>
    <property type="match status" value="1"/>
</dbReference>
<dbReference type="SMART" id="SM00889">
    <property type="entry name" value="EFG_IV"/>
    <property type="match status" value="1"/>
</dbReference>
<accession>A0A813Q022</accession>
<keyword evidence="3 6" id="KW-0251">Elongation factor</keyword>
<comment type="similarity">
    <text evidence="1">Belongs to the TRAFAC class translation factor GTPase superfamily. Classic translation factor GTPase family. EF-G/EF-2 subfamily.</text>
</comment>
<dbReference type="InterPro" id="IPR000795">
    <property type="entry name" value="T_Tr_GTP-bd_dom"/>
</dbReference>
<sequence>MIPSTTACQAIWNTANTITSVFTSTTVIIPQSSRSMSNFIDFMQTTFKPFEDQLSSLARQITNLTVLSIIQEHQINYKPFRPRSTTMTPRLLSHLLKQYRWIPFRTFAVKRESKHYPLEKIRNIGISAHIDSGKTTLSERVLFYSGRIQAMHEVKGKDAVGATMDSMELERERGITIQSAATYVEWKGYNINIIDTPGHVDFTVEVERSLRVLDGAILVVCGVGGVQSQTITVNRQLNRYRVPFLTFINKLDRMNANPSRAMDHLKSKLGHNAAFVQIPIGLEGNFKGIIDLIERKAFYFNGPNGEEVSVEEIPEQYKQETENKRRDLIETLSGVDDELGEMFVNEEIPNEQQIHDAIRRCVLKRKFNPIFVGSALKNKGVQPLLDSVNRYLPNPAEVENIALDELGKEKKTIKLDPTRSFAAPFVGFAFKIEAGGRNTSTTQLTYIRVYQGGVKRGDTLYNMRTLKRTRVSKLVRMHSNKAEEVDEAYAGDICAFYGLDCATGDTFVNDKAYQISMESIFVPDPVISMSIKCSSTTDVEKFAAALSRFTREDPTFRIVYDEDNKESIAMGMGELQLDIYAQRIQREYGVKIEMGKPKVSFRESLVNPIKFDYLHKKQSGGAGQYGRVIGILEPLSPDKFATVEFSDETSGTNVPSQFIPAIKKGLIRAYEKGSLSGNKISGVKFRLQDGDNHIVDSNELAFMLAAEGAIRQTQEYGQWQIIEPVMLVEINAPTEFQSAVHSLVIKRFGIVSGIEPREDWFTMLAEIPLNDMFGFSTDIRSHTQGKGEFSMEYVRYCPIRSDVSNKIIQQYQESLEQPQQQRRKN</sequence>
<dbReference type="HAMAP" id="MF_00054_B">
    <property type="entry name" value="EF_G_EF_2_B"/>
    <property type="match status" value="1"/>
</dbReference>
<dbReference type="Gene3D" id="3.30.70.870">
    <property type="entry name" value="Elongation Factor G (Translational Gtpase), domain 3"/>
    <property type="match status" value="1"/>
</dbReference>
<comment type="function">
    <text evidence="6">Mitochondrial GTPase that catalyzes the GTP-dependent ribosomal translocation step during translation elongation. During this step, the ribosome changes from the pre-translocational (PRE) to the post-translocational (POST) state as the newly formed A-site-bound peptidyl-tRNA and P-site-bound deacylated tRNA move to the P and E sites, respectively. Catalyzes the coordinated movement of the two tRNA molecules, the mRNA and conformational changes in the ribosome.</text>
</comment>
<dbReference type="InterPro" id="IPR020568">
    <property type="entry name" value="Ribosomal_Su5_D2-typ_SF"/>
</dbReference>
<dbReference type="InterPro" id="IPR005517">
    <property type="entry name" value="Transl_elong_EFG/EF2_IV"/>
</dbReference>
<evidence type="ECO:0000259" key="7">
    <source>
        <dbReference type="PROSITE" id="PS51722"/>
    </source>
</evidence>
<evidence type="ECO:0000256" key="6">
    <source>
        <dbReference type="HAMAP-Rule" id="MF_03061"/>
    </source>
</evidence>